<accession>A0AAV6T295</accession>
<sequence length="104" mass="12520">MVSFKGHASKKSPRSYRLTNLMLWWRVRHFHRPQVICFVIPCNKDELPPVNLYLKSGFPRARKRDREHKNRERKLKVTEEQEKEKILSFELMPCSVDLSRAKLK</sequence>
<comment type="caution">
    <text evidence="1">The sequence shown here is derived from an EMBL/GenBank/DDBJ whole genome shotgun (WGS) entry which is preliminary data.</text>
</comment>
<dbReference type="Proteomes" id="UP000693946">
    <property type="component" value="Linkage Group LG10"/>
</dbReference>
<evidence type="ECO:0000313" key="1">
    <source>
        <dbReference type="EMBL" id="KAG7523545.1"/>
    </source>
</evidence>
<keyword evidence="2" id="KW-1185">Reference proteome</keyword>
<gene>
    <name evidence="1" type="ORF">JOB18_049667</name>
</gene>
<protein>
    <submittedName>
        <fullName evidence="1">Uncharacterized protein</fullName>
    </submittedName>
</protein>
<dbReference type="AlphaFoldDB" id="A0AAV6T295"/>
<proteinExistence type="predicted"/>
<name>A0AAV6T295_SOLSE</name>
<evidence type="ECO:0000313" key="2">
    <source>
        <dbReference type="Proteomes" id="UP000693946"/>
    </source>
</evidence>
<organism evidence="1 2">
    <name type="scientific">Solea senegalensis</name>
    <name type="common">Senegalese sole</name>
    <dbReference type="NCBI Taxonomy" id="28829"/>
    <lineage>
        <taxon>Eukaryota</taxon>
        <taxon>Metazoa</taxon>
        <taxon>Chordata</taxon>
        <taxon>Craniata</taxon>
        <taxon>Vertebrata</taxon>
        <taxon>Euteleostomi</taxon>
        <taxon>Actinopterygii</taxon>
        <taxon>Neopterygii</taxon>
        <taxon>Teleostei</taxon>
        <taxon>Neoteleostei</taxon>
        <taxon>Acanthomorphata</taxon>
        <taxon>Carangaria</taxon>
        <taxon>Pleuronectiformes</taxon>
        <taxon>Pleuronectoidei</taxon>
        <taxon>Soleidae</taxon>
        <taxon>Solea</taxon>
    </lineage>
</organism>
<reference evidence="1 2" key="1">
    <citation type="journal article" date="2021" name="Sci. Rep.">
        <title>Chromosome anchoring in Senegalese sole (Solea senegalensis) reveals sex-associated markers and genome rearrangements in flatfish.</title>
        <authorList>
            <person name="Guerrero-Cozar I."/>
            <person name="Gomez-Garrido J."/>
            <person name="Berbel C."/>
            <person name="Martinez-Blanch J.F."/>
            <person name="Alioto T."/>
            <person name="Claros M.G."/>
            <person name="Gagnaire P.A."/>
            <person name="Manchado M."/>
        </authorList>
    </citation>
    <scope>NUCLEOTIDE SEQUENCE [LARGE SCALE GENOMIC DNA]</scope>
    <source>
        <strain evidence="1">Sse05_10M</strain>
    </source>
</reference>
<dbReference type="EMBL" id="JAGKHQ010000002">
    <property type="protein sequence ID" value="KAG7523545.1"/>
    <property type="molecule type" value="Genomic_DNA"/>
</dbReference>